<proteinExistence type="predicted"/>
<keyword evidence="2" id="KW-1185">Reference proteome</keyword>
<accession>A0ACC7NZ98</accession>
<dbReference type="EMBL" id="JBJURJ010000011">
    <property type="protein sequence ID" value="MFM9330109.1"/>
    <property type="molecule type" value="Genomic_DNA"/>
</dbReference>
<sequence>MSIRTLLVGHNESAPYHPLNAVQERLAEIWGDTFQVSPEVGTAALRKESIGAYDLVVSYTDSWKTPAAPEEIAGLLGYVAQGGGLLVLHNGMSLQAAPELAQLAGAYFTGHPPYAELEFQVTEEGAAHPLSSGLPGFTLDEEPYRYDIDPLAKVQVLLTYRHEGGEYPAAWVRPYGLGRVAVLAPGHHLPSFQHEEYSRWVRQAALWAAGKL</sequence>
<gene>
    <name evidence="1" type="ORF">ACI1P1_17560</name>
</gene>
<dbReference type="Proteomes" id="UP001631969">
    <property type="component" value="Unassembled WGS sequence"/>
</dbReference>
<evidence type="ECO:0000313" key="2">
    <source>
        <dbReference type="Proteomes" id="UP001631969"/>
    </source>
</evidence>
<evidence type="ECO:0000313" key="1">
    <source>
        <dbReference type="EMBL" id="MFM9330109.1"/>
    </source>
</evidence>
<protein>
    <submittedName>
        <fullName evidence="1">ThuA domain-containing protein</fullName>
    </submittedName>
</protein>
<reference evidence="1" key="1">
    <citation type="submission" date="2024-12" db="EMBL/GenBank/DDBJ databases">
        <authorList>
            <person name="Wu N."/>
        </authorList>
    </citation>
    <scope>NUCLEOTIDE SEQUENCE</scope>
    <source>
        <strain evidence="1">P15</strain>
    </source>
</reference>
<organism evidence="1 2">
    <name type="scientific">Paenibacillus mesotrionivorans</name>
    <dbReference type="NCBI Taxonomy" id="3160968"/>
    <lineage>
        <taxon>Bacteria</taxon>
        <taxon>Bacillati</taxon>
        <taxon>Bacillota</taxon>
        <taxon>Bacilli</taxon>
        <taxon>Bacillales</taxon>
        <taxon>Paenibacillaceae</taxon>
        <taxon>Paenibacillus</taxon>
    </lineage>
</organism>
<comment type="caution">
    <text evidence="1">The sequence shown here is derived from an EMBL/GenBank/DDBJ whole genome shotgun (WGS) entry which is preliminary data.</text>
</comment>
<name>A0ACC7NZ98_9BACL</name>